<evidence type="ECO:0000259" key="4">
    <source>
        <dbReference type="PROSITE" id="PS50987"/>
    </source>
</evidence>
<dbReference type="InterPro" id="IPR051081">
    <property type="entry name" value="HTH_MetalResp_TranReg"/>
</dbReference>
<dbReference type="SMART" id="SM00418">
    <property type="entry name" value="HTH_ARSR"/>
    <property type="match status" value="1"/>
</dbReference>
<keyword evidence="2 5" id="KW-0238">DNA-binding</keyword>
<dbReference type="GO" id="GO:0003700">
    <property type="term" value="F:DNA-binding transcription factor activity"/>
    <property type="evidence" value="ECO:0007669"/>
    <property type="project" value="InterPro"/>
</dbReference>
<dbReference type="NCBIfam" id="NF033788">
    <property type="entry name" value="HTH_metalloreg"/>
    <property type="match status" value="1"/>
</dbReference>
<dbReference type="Gene3D" id="1.10.10.10">
    <property type="entry name" value="Winged helix-like DNA-binding domain superfamily/Winged helix DNA-binding domain"/>
    <property type="match status" value="1"/>
</dbReference>
<dbReference type="InterPro" id="IPR011991">
    <property type="entry name" value="ArsR-like_HTH"/>
</dbReference>
<sequence length="107" mass="12407">MAEDVFKALADPTRRRILDELVERDGQTLFEICTRLVTKHGLGLSRQAISQHLAVLESAGLVRSRREGRYKFHDLNTEPLELIITRWLKPDTPEAPHEDPPDQRLRR</sequence>
<dbReference type="CDD" id="cd00090">
    <property type="entry name" value="HTH_ARSR"/>
    <property type="match status" value="1"/>
</dbReference>
<dbReference type="PROSITE" id="PS50987">
    <property type="entry name" value="HTH_ARSR_2"/>
    <property type="match status" value="1"/>
</dbReference>
<comment type="caution">
    <text evidence="5">The sequence shown here is derived from an EMBL/GenBank/DDBJ whole genome shotgun (WGS) entry which is preliminary data.</text>
</comment>
<evidence type="ECO:0000256" key="1">
    <source>
        <dbReference type="ARBA" id="ARBA00023015"/>
    </source>
</evidence>
<reference evidence="5 6" key="1">
    <citation type="submission" date="2020-08" db="EMBL/GenBank/DDBJ databases">
        <title>Genomic Encyclopedia of Type Strains, Phase IV (KMG-IV): sequencing the most valuable type-strain genomes for metagenomic binning, comparative biology and taxonomic classification.</title>
        <authorList>
            <person name="Goeker M."/>
        </authorList>
    </citation>
    <scope>NUCLEOTIDE SEQUENCE [LARGE SCALE GENOMIC DNA]</scope>
    <source>
        <strain evidence="5 6">DSM 45615</strain>
    </source>
</reference>
<dbReference type="Proteomes" id="UP000578449">
    <property type="component" value="Unassembled WGS sequence"/>
</dbReference>
<dbReference type="Pfam" id="PF12840">
    <property type="entry name" value="HTH_20"/>
    <property type="match status" value="1"/>
</dbReference>
<dbReference type="SUPFAM" id="SSF46785">
    <property type="entry name" value="Winged helix' DNA-binding domain"/>
    <property type="match status" value="1"/>
</dbReference>
<dbReference type="EMBL" id="JACHGN010000011">
    <property type="protein sequence ID" value="MBB5135387.1"/>
    <property type="molecule type" value="Genomic_DNA"/>
</dbReference>
<proteinExistence type="predicted"/>
<dbReference type="AlphaFoldDB" id="A0A840PE08"/>
<evidence type="ECO:0000256" key="2">
    <source>
        <dbReference type="ARBA" id="ARBA00023125"/>
    </source>
</evidence>
<evidence type="ECO:0000313" key="5">
    <source>
        <dbReference type="EMBL" id="MBB5135387.1"/>
    </source>
</evidence>
<feature type="domain" description="HTH arsR-type" evidence="4">
    <location>
        <begin position="1"/>
        <end position="95"/>
    </location>
</feature>
<dbReference type="RefSeq" id="WP_185052351.1">
    <property type="nucleotide sequence ID" value="NZ_BAABIX010000002.1"/>
</dbReference>
<protein>
    <submittedName>
        <fullName evidence="5">DNA-binding transcriptional ArsR family regulator</fullName>
    </submittedName>
</protein>
<dbReference type="PANTHER" id="PTHR33154">
    <property type="entry name" value="TRANSCRIPTIONAL REGULATOR, ARSR FAMILY"/>
    <property type="match status" value="1"/>
</dbReference>
<evidence type="ECO:0000313" key="6">
    <source>
        <dbReference type="Proteomes" id="UP000578449"/>
    </source>
</evidence>
<dbReference type="PANTHER" id="PTHR33154:SF33">
    <property type="entry name" value="TRANSCRIPTIONAL REPRESSOR SDPR"/>
    <property type="match status" value="1"/>
</dbReference>
<dbReference type="InterPro" id="IPR036390">
    <property type="entry name" value="WH_DNA-bd_sf"/>
</dbReference>
<keyword evidence="1" id="KW-0805">Transcription regulation</keyword>
<organism evidence="5 6">
    <name type="scientific">Thermocatellispora tengchongensis</name>
    <dbReference type="NCBI Taxonomy" id="1073253"/>
    <lineage>
        <taxon>Bacteria</taxon>
        <taxon>Bacillati</taxon>
        <taxon>Actinomycetota</taxon>
        <taxon>Actinomycetes</taxon>
        <taxon>Streptosporangiales</taxon>
        <taxon>Streptosporangiaceae</taxon>
        <taxon>Thermocatellispora</taxon>
    </lineage>
</organism>
<accession>A0A840PE08</accession>
<dbReference type="GO" id="GO:0003677">
    <property type="term" value="F:DNA binding"/>
    <property type="evidence" value="ECO:0007669"/>
    <property type="project" value="UniProtKB-KW"/>
</dbReference>
<name>A0A840PE08_9ACTN</name>
<keyword evidence="3" id="KW-0804">Transcription</keyword>
<dbReference type="InterPro" id="IPR036388">
    <property type="entry name" value="WH-like_DNA-bd_sf"/>
</dbReference>
<gene>
    <name evidence="5" type="ORF">HNP84_005131</name>
</gene>
<keyword evidence="6" id="KW-1185">Reference proteome</keyword>
<evidence type="ECO:0000256" key="3">
    <source>
        <dbReference type="ARBA" id="ARBA00023163"/>
    </source>
</evidence>
<dbReference type="PRINTS" id="PR00778">
    <property type="entry name" value="HTHARSR"/>
</dbReference>
<dbReference type="InterPro" id="IPR001845">
    <property type="entry name" value="HTH_ArsR_DNA-bd_dom"/>
</dbReference>